<evidence type="ECO:0000256" key="2">
    <source>
        <dbReference type="ARBA" id="ARBA00004370"/>
    </source>
</evidence>
<evidence type="ECO:0000256" key="9">
    <source>
        <dbReference type="PROSITE-ProRule" id="PRU00169"/>
    </source>
</evidence>
<keyword evidence="4 9" id="KW-0597">Phosphoprotein</keyword>
<dbReference type="SMART" id="SM00387">
    <property type="entry name" value="HATPase_c"/>
    <property type="match status" value="1"/>
</dbReference>
<comment type="subcellular location">
    <subcellularLocation>
        <location evidence="2">Membrane</location>
    </subcellularLocation>
</comment>
<sequence>MTKIALRDWILLITLLPTLLASAGLGGYFSYMRFADLSRDLADQASNIAEPLAIASAYGLLADDKAYLQRLVNVSHRKNSPRVRTIAVFDHRHQLIASSNLHKDFADLHLPAKALLPDLPQIVQQDNYLLIRAPIQLESSEIQALALSARSNDTQTSRLLATEGRLGYVLVQVDKDKVMLAQQSSMLVTILLVLLALSLALMLSLRLLSRLSQPLQQLILQIERLAEGRFEKHLDQPFIGEFDLMRLGVNQLANELKHYKDEMQHAVDQSTSDLVQTMEQLEMQNVALDMARRKAQDDNRLKSEFLAKMSHELRTPLNGVLGFTRQLLKTQLTHHQQDYLNTIQKSANSLLSLVNDVLDYAKLEEGRMPINPEPFSIRDLVYDAVELLSVNAFDKQLELALQIDADVPDSLIGDPLRINQILMNIAGNAIKFTEHGSIVIRLQHQPSTDDAVLLHFEVQDTGIGIAPAQQEQLFHGFAQADGSIGRRYGGTGLGLIISQRLVAAMGGQIGFHSKATEGSTFWFSLALPAHPLSASEPLPVALLTGKTVLYIEPQQYSRESTLSLLNSWGMQVSACATPGQLQQALAQQDQFDIALIGRTVSLDQLNSIIELIRQIKPHCQYLYLLVNSLSPNLREALLQSGAMACLAKPAHQRKLAATLARPYNQHQAVALPSPTAPKARLRVLTVDDNDANLKLINTLLGELVESVDSASQGAEAWQLASHVHYDIIFMDINMPVMDGITACQRIQQSSLNEDTPIIAVTAHTLPGERERLLGLGFCEFLSKPLDEQMLQYTLKECCPAFSQTSMQPVYASTEPATEVPALPQSRHVDWELALQRAAGKTELAREMLQLLLASLPQTLADLEKYRESNQRDALIQLVHKLHGATCYTGVPHIKALSETIETQLKTGASLLQLEPELFDLTDQLQDLLAESLQWSQ</sequence>
<keyword evidence="11" id="KW-0812">Transmembrane</keyword>
<dbReference type="PRINTS" id="PR00344">
    <property type="entry name" value="BCTRLSENSOR"/>
</dbReference>
<dbReference type="PROSITE" id="PS50109">
    <property type="entry name" value="HIS_KIN"/>
    <property type="match status" value="1"/>
</dbReference>
<keyword evidence="11" id="KW-1133">Transmembrane helix</keyword>
<evidence type="ECO:0000313" key="17">
    <source>
        <dbReference type="Proteomes" id="UP001589813"/>
    </source>
</evidence>
<dbReference type="Pfam" id="PF00512">
    <property type="entry name" value="HisKA"/>
    <property type="match status" value="1"/>
</dbReference>
<evidence type="ECO:0000256" key="3">
    <source>
        <dbReference type="ARBA" id="ARBA00012438"/>
    </source>
</evidence>
<dbReference type="Pfam" id="PF09984">
    <property type="entry name" value="sCache_4"/>
    <property type="match status" value="1"/>
</dbReference>
<dbReference type="SUPFAM" id="SSF47384">
    <property type="entry name" value="Homodimeric domain of signal transducing histidine kinase"/>
    <property type="match status" value="1"/>
</dbReference>
<dbReference type="EMBL" id="JBHLXP010000003">
    <property type="protein sequence ID" value="MFC0048825.1"/>
    <property type="molecule type" value="Genomic_DNA"/>
</dbReference>
<proteinExistence type="predicted"/>
<evidence type="ECO:0000313" key="16">
    <source>
        <dbReference type="EMBL" id="MFC0048825.1"/>
    </source>
</evidence>
<dbReference type="Proteomes" id="UP001589813">
    <property type="component" value="Unassembled WGS sequence"/>
</dbReference>
<dbReference type="InterPro" id="IPR008207">
    <property type="entry name" value="Sig_transdc_His_kin_Hpt_dom"/>
</dbReference>
<dbReference type="PANTHER" id="PTHR45339:SF5">
    <property type="entry name" value="HISTIDINE KINASE"/>
    <property type="match status" value="1"/>
</dbReference>
<evidence type="ECO:0000256" key="1">
    <source>
        <dbReference type="ARBA" id="ARBA00000085"/>
    </source>
</evidence>
<dbReference type="InterPro" id="IPR003661">
    <property type="entry name" value="HisK_dim/P_dom"/>
</dbReference>
<evidence type="ECO:0000259" key="12">
    <source>
        <dbReference type="PROSITE" id="PS50109"/>
    </source>
</evidence>
<dbReference type="Gene3D" id="3.30.565.10">
    <property type="entry name" value="Histidine kinase-like ATPase, C-terminal domain"/>
    <property type="match status" value="1"/>
</dbReference>
<feature type="domain" description="HAMP" evidence="14">
    <location>
        <begin position="209"/>
        <end position="261"/>
    </location>
</feature>
<dbReference type="InterPro" id="IPR019247">
    <property type="entry name" value="Histidine_kinase_BarA_N"/>
</dbReference>
<evidence type="ECO:0000259" key="13">
    <source>
        <dbReference type="PROSITE" id="PS50110"/>
    </source>
</evidence>
<reference evidence="16 17" key="1">
    <citation type="submission" date="2024-09" db="EMBL/GenBank/DDBJ databases">
        <authorList>
            <person name="Sun Q."/>
            <person name="Mori K."/>
        </authorList>
    </citation>
    <scope>NUCLEOTIDE SEQUENCE [LARGE SCALE GENOMIC DNA]</scope>
    <source>
        <strain evidence="16 17">KCTC 23315</strain>
    </source>
</reference>
<feature type="transmembrane region" description="Helical" evidence="11">
    <location>
        <begin position="186"/>
        <end position="208"/>
    </location>
</feature>
<keyword evidence="6 16" id="KW-0418">Kinase</keyword>
<accession>A0ABV6BD96</accession>
<evidence type="ECO:0000256" key="8">
    <source>
        <dbReference type="PROSITE-ProRule" id="PRU00110"/>
    </source>
</evidence>
<dbReference type="NCBIfam" id="NF008318">
    <property type="entry name" value="PRK11107.1"/>
    <property type="match status" value="1"/>
</dbReference>
<comment type="caution">
    <text evidence="16">The sequence shown here is derived from an EMBL/GenBank/DDBJ whole genome shotgun (WGS) entry which is preliminary data.</text>
</comment>
<comment type="catalytic activity">
    <reaction evidence="1">
        <text>ATP + protein L-histidine = ADP + protein N-phospho-L-histidine.</text>
        <dbReference type="EC" id="2.7.13.3"/>
    </reaction>
</comment>
<dbReference type="GO" id="GO:0004673">
    <property type="term" value="F:protein histidine kinase activity"/>
    <property type="evidence" value="ECO:0007669"/>
    <property type="project" value="UniProtKB-EC"/>
</dbReference>
<feature type="domain" description="HPt" evidence="15">
    <location>
        <begin position="840"/>
        <end position="935"/>
    </location>
</feature>
<dbReference type="SUPFAM" id="SSF55874">
    <property type="entry name" value="ATPase domain of HSP90 chaperone/DNA topoisomerase II/histidine kinase"/>
    <property type="match status" value="1"/>
</dbReference>
<organism evidence="16 17">
    <name type="scientific">Rheinheimera tilapiae</name>
    <dbReference type="NCBI Taxonomy" id="875043"/>
    <lineage>
        <taxon>Bacteria</taxon>
        <taxon>Pseudomonadati</taxon>
        <taxon>Pseudomonadota</taxon>
        <taxon>Gammaproteobacteria</taxon>
        <taxon>Chromatiales</taxon>
        <taxon>Chromatiaceae</taxon>
        <taxon>Rheinheimera</taxon>
    </lineage>
</organism>
<dbReference type="CDD" id="cd16922">
    <property type="entry name" value="HATPase_EvgS-ArcB-TorS-like"/>
    <property type="match status" value="1"/>
</dbReference>
<dbReference type="CDD" id="cd17546">
    <property type="entry name" value="REC_hyHK_CKI1_RcsC-like"/>
    <property type="match status" value="1"/>
</dbReference>
<name>A0ABV6BD96_9GAMM</name>
<dbReference type="SMART" id="SM00388">
    <property type="entry name" value="HisKA"/>
    <property type="match status" value="1"/>
</dbReference>
<evidence type="ECO:0000256" key="10">
    <source>
        <dbReference type="SAM" id="Coils"/>
    </source>
</evidence>
<evidence type="ECO:0000256" key="6">
    <source>
        <dbReference type="ARBA" id="ARBA00022777"/>
    </source>
</evidence>
<dbReference type="CDD" id="cd00082">
    <property type="entry name" value="HisKA"/>
    <property type="match status" value="1"/>
</dbReference>
<keyword evidence="11" id="KW-0472">Membrane</keyword>
<dbReference type="SMART" id="SM00448">
    <property type="entry name" value="REC"/>
    <property type="match status" value="2"/>
</dbReference>
<dbReference type="InterPro" id="IPR011006">
    <property type="entry name" value="CheY-like_superfamily"/>
</dbReference>
<dbReference type="SMART" id="SM00073">
    <property type="entry name" value="HPT"/>
    <property type="match status" value="1"/>
</dbReference>
<evidence type="ECO:0000256" key="7">
    <source>
        <dbReference type="ARBA" id="ARBA00023012"/>
    </source>
</evidence>
<dbReference type="InterPro" id="IPR036641">
    <property type="entry name" value="HPT_dom_sf"/>
</dbReference>
<dbReference type="Pfam" id="PF01627">
    <property type="entry name" value="Hpt"/>
    <property type="match status" value="1"/>
</dbReference>
<dbReference type="Pfam" id="PF00072">
    <property type="entry name" value="Response_reg"/>
    <property type="match status" value="1"/>
</dbReference>
<keyword evidence="17" id="KW-1185">Reference proteome</keyword>
<dbReference type="RefSeq" id="WP_377243581.1">
    <property type="nucleotide sequence ID" value="NZ_JBHLXP010000003.1"/>
</dbReference>
<dbReference type="InterPro" id="IPR003594">
    <property type="entry name" value="HATPase_dom"/>
</dbReference>
<dbReference type="Gene3D" id="3.40.50.2300">
    <property type="match status" value="2"/>
</dbReference>
<feature type="modified residue" description="Phosphohistidine" evidence="8">
    <location>
        <position position="879"/>
    </location>
</feature>
<feature type="domain" description="Response regulatory" evidence="13">
    <location>
        <begin position="547"/>
        <end position="663"/>
    </location>
</feature>
<feature type="modified residue" description="4-aspartylphosphate" evidence="9">
    <location>
        <position position="731"/>
    </location>
</feature>
<dbReference type="PROSITE" id="PS50110">
    <property type="entry name" value="RESPONSE_REGULATORY"/>
    <property type="match status" value="2"/>
</dbReference>
<dbReference type="PROSITE" id="PS50885">
    <property type="entry name" value="HAMP"/>
    <property type="match status" value="1"/>
</dbReference>
<feature type="domain" description="Histidine kinase" evidence="12">
    <location>
        <begin position="308"/>
        <end position="529"/>
    </location>
</feature>
<dbReference type="InterPro" id="IPR036097">
    <property type="entry name" value="HisK_dim/P_sf"/>
</dbReference>
<dbReference type="EC" id="2.7.13.3" evidence="3"/>
<gene>
    <name evidence="16" type="primary">barA</name>
    <name evidence="16" type="ORF">ACFFJP_11080</name>
</gene>
<dbReference type="Pfam" id="PF02518">
    <property type="entry name" value="HATPase_c"/>
    <property type="match status" value="1"/>
</dbReference>
<dbReference type="Gene3D" id="1.10.287.130">
    <property type="match status" value="1"/>
</dbReference>
<dbReference type="InterPro" id="IPR036890">
    <property type="entry name" value="HATPase_C_sf"/>
</dbReference>
<dbReference type="InterPro" id="IPR004358">
    <property type="entry name" value="Sig_transdc_His_kin-like_C"/>
</dbReference>
<evidence type="ECO:0000256" key="5">
    <source>
        <dbReference type="ARBA" id="ARBA00022679"/>
    </source>
</evidence>
<feature type="coiled-coil region" evidence="10">
    <location>
        <begin position="249"/>
        <end position="298"/>
    </location>
</feature>
<feature type="domain" description="Response regulatory" evidence="13">
    <location>
        <begin position="682"/>
        <end position="798"/>
    </location>
</feature>
<keyword evidence="7" id="KW-0902">Two-component regulatory system</keyword>
<dbReference type="InterPro" id="IPR005467">
    <property type="entry name" value="His_kinase_dom"/>
</dbReference>
<dbReference type="InterPro" id="IPR003660">
    <property type="entry name" value="HAMP_dom"/>
</dbReference>
<keyword evidence="10" id="KW-0175">Coiled coil</keyword>
<comment type="caution">
    <text evidence="9">Lacks conserved residue(s) required for the propagation of feature annotation.</text>
</comment>
<evidence type="ECO:0000259" key="14">
    <source>
        <dbReference type="PROSITE" id="PS50885"/>
    </source>
</evidence>
<dbReference type="Gene3D" id="1.20.120.160">
    <property type="entry name" value="HPT domain"/>
    <property type="match status" value="1"/>
</dbReference>
<keyword evidence="5 16" id="KW-0808">Transferase</keyword>
<protein>
    <recommendedName>
        <fullName evidence="3">histidine kinase</fullName>
        <ecNumber evidence="3">2.7.13.3</ecNumber>
    </recommendedName>
</protein>
<dbReference type="SUPFAM" id="SSF47226">
    <property type="entry name" value="Histidine-containing phosphotransfer domain, HPT domain"/>
    <property type="match status" value="1"/>
</dbReference>
<dbReference type="InterPro" id="IPR001789">
    <property type="entry name" value="Sig_transdc_resp-reg_receiver"/>
</dbReference>
<dbReference type="PROSITE" id="PS50894">
    <property type="entry name" value="HPT"/>
    <property type="match status" value="1"/>
</dbReference>
<evidence type="ECO:0000256" key="11">
    <source>
        <dbReference type="SAM" id="Phobius"/>
    </source>
</evidence>
<dbReference type="Gene3D" id="6.10.340.10">
    <property type="match status" value="1"/>
</dbReference>
<evidence type="ECO:0000256" key="4">
    <source>
        <dbReference type="ARBA" id="ARBA00022553"/>
    </source>
</evidence>
<dbReference type="CDD" id="cd00088">
    <property type="entry name" value="HPT"/>
    <property type="match status" value="1"/>
</dbReference>
<dbReference type="PANTHER" id="PTHR45339">
    <property type="entry name" value="HYBRID SIGNAL TRANSDUCTION HISTIDINE KINASE J"/>
    <property type="match status" value="1"/>
</dbReference>
<evidence type="ECO:0000259" key="15">
    <source>
        <dbReference type="PROSITE" id="PS50894"/>
    </source>
</evidence>
<dbReference type="SUPFAM" id="SSF52172">
    <property type="entry name" value="CheY-like"/>
    <property type="match status" value="2"/>
</dbReference>